<sequence length="1474" mass="164934">IDNEEKNTVLANFEIENDSNKGITIEDVYSINPSQRVLSSIRGEQVIDKQNNQYLVDAAALQANLIVDEQQGKKSIPIILKIKVDINAEIESKSTIYFNSIHGTKNSLNYSKEIIIGEKFCLDDCPVFLFNNYLKWNDREYEVLYDDVSKRMLIDDDYTLKTTVTNKSDEDIGASKLVLTVPKEKMNYLKVEDTNTKSYDISLEALATSTSKETKITPLKKTNSGTLFEKVTKEENGIDQLLGYVGNNNSIRFKILEKEEIDISISPTSMSEGSRQFFFVIKTKYKSKYTGIPAHWYITKNGTRLGVGYEGETDINGIQVLTIDGSSFLEGDEIIFTAYDNTGAIDGTFPLEINDPFIEEIPQAPECITIELAGRDISEENNSLKKLNKNAQTALTFNSTCAEERTIYLHTDLLVTNNNFNIIPNGSEIIDITAKPRNDLLGVYPVQIISVDDATYKTLGVVDIEINDPHNHFTLSDAVFDFKNTQVNTATITNNNYAGRADNFNPQVVLNTESVSVQFTKPGLPEIYDYNLPVRATAIESITLGGTKSEILYSHLSEGNWSSDHTYAKRVEATAVIDSDVASRLCSSVTPEYEEYPKPEPDPPERIRNAIPTYTPSEILSDEGDSSDIIEGELSSKKEKKLLFTTHPGGYISNLRNPAADLEGVFTVNALPLTYGTGDANSTTKLLGSAPTISGNTVTYFWHPKYMDSFGTSTPGPIDTSEVSIFSEQLFGERCTKYNANDPYWRLTPFGNLNDVDKMNWKIISGKETRIVQLAGRVSQSTFLSDSEEYDSDTQFIATGAHENALKKSPVYWKNFVNGDCPTIGNCDDGKIKAQVDSSAAIEFLASIDEETIVPISIKPIEDVVYEVGSYRDFSIAPRWANVDTQFGDYESGDTFIKGNQLYTVGCITSSGIVSWEHAASVGHQNADGCNGMPIRPIIMDPNDPLVEYDSSGNIRYWVHPQDLPEDLNIYLYNGNVFAEYIGVSEVAGNNIDLTLTKNNLIGSEYAIVTVKDWVRNTSGKLEKKHQAFQVKLVGNTHNVYASDGTSGVTGEEFVPKLLFDWEWAHVPSIQCDSENYTYTYCDGVQFNISLFKRLVEIEDLLVKNQLQNIPAKTAFYSYLIKDNYNQALLNDFLEYYESSFLNAGATFSKVKKYIENDKIKFKVNRENNTILPFGGLFRVEIEIIRTNENLYSLFNGLELNSEIIVHLIPIRKAPNYNPFYELPFDGEVGSERGGYGVGANSLLKLREDVFAKEANNALKKINYFSSTNPAVTDTGIVLEYDTSTNDFVLVPSQPTPVEMTVTRDNDRAQLQYSVSGTSANNVPTKTWALRTSTIGDSKCHDFEDQDKQTFTETKTGNNHKISWQRLKNGTLGLTTTFFSSKNSDQPLILTPIDEETNILNSYSIVKQNTSVFLKNYDNRGITNYDTLNGLFNLIKEEKLAINLTENNVKIFWNPEYLAELEDEVISDSGYSCN</sequence>
<proteinExistence type="predicted"/>
<protein>
    <submittedName>
        <fullName evidence="1">Uncharacterized protein</fullName>
    </submittedName>
</protein>
<comment type="caution">
    <text evidence="1">The sequence shown here is derived from an EMBL/GenBank/DDBJ whole genome shotgun (WGS) entry which is preliminary data.</text>
</comment>
<reference evidence="1" key="1">
    <citation type="journal article" date="2021" name="ISME J.">
        <title>Mercury methylation by metabolically versatile and cosmopolitan marine bacteria.</title>
        <authorList>
            <person name="Lin H."/>
            <person name="Ascher D.B."/>
            <person name="Myung Y."/>
            <person name="Lamborg C.H."/>
            <person name="Hallam S.J."/>
            <person name="Gionfriddo C.M."/>
            <person name="Holt K.E."/>
            <person name="Moreau J.W."/>
        </authorList>
    </citation>
    <scope>NUCLEOTIDE SEQUENCE</scope>
    <source>
        <strain evidence="1">SI075_bin30</strain>
    </source>
</reference>
<dbReference type="Proteomes" id="UP000722459">
    <property type="component" value="Unassembled WGS sequence"/>
</dbReference>
<accession>A0A8T5GE00</accession>
<dbReference type="EMBL" id="JABJNZ010000008">
    <property type="protein sequence ID" value="MBT4869978.1"/>
    <property type="molecule type" value="Genomic_DNA"/>
</dbReference>
<name>A0A8T5GE00_9ARCH</name>
<organism evidence="1 2">
    <name type="scientific">Candidatus Iainarchaeum sp</name>
    <dbReference type="NCBI Taxonomy" id="3101447"/>
    <lineage>
        <taxon>Archaea</taxon>
        <taxon>Candidatus Iainarchaeota</taxon>
        <taxon>Candidatus Iainarchaeia</taxon>
        <taxon>Candidatus Iainarchaeales</taxon>
        <taxon>Candidatus Iainarchaeaceae</taxon>
        <taxon>Candidatus Iainarchaeum</taxon>
    </lineage>
</organism>
<gene>
    <name evidence="1" type="ORF">HON47_00190</name>
</gene>
<evidence type="ECO:0000313" key="2">
    <source>
        <dbReference type="Proteomes" id="UP000722459"/>
    </source>
</evidence>
<feature type="non-terminal residue" evidence="1">
    <location>
        <position position="1"/>
    </location>
</feature>
<evidence type="ECO:0000313" key="1">
    <source>
        <dbReference type="EMBL" id="MBT4869978.1"/>
    </source>
</evidence>